<dbReference type="RefSeq" id="WP_124026960.1">
    <property type="nucleotide sequence ID" value="NZ_JBHRSN010000015.1"/>
</dbReference>
<evidence type="ECO:0000256" key="1">
    <source>
        <dbReference type="ARBA" id="ARBA00009477"/>
    </source>
</evidence>
<dbReference type="PANTHER" id="PTHR30469">
    <property type="entry name" value="MULTIDRUG RESISTANCE PROTEIN MDTA"/>
    <property type="match status" value="1"/>
</dbReference>
<evidence type="ECO:0000259" key="5">
    <source>
        <dbReference type="Pfam" id="PF25954"/>
    </source>
</evidence>
<dbReference type="OrthoDB" id="9789643at2"/>
<evidence type="ECO:0000259" key="6">
    <source>
        <dbReference type="Pfam" id="PF25973"/>
    </source>
</evidence>
<dbReference type="Pfam" id="PF25954">
    <property type="entry name" value="Beta-barrel_RND_2"/>
    <property type="match status" value="1"/>
</dbReference>
<dbReference type="GO" id="GO:0030313">
    <property type="term" value="C:cell envelope"/>
    <property type="evidence" value="ECO:0007669"/>
    <property type="project" value="UniProtKB-SubCell"/>
</dbReference>
<dbReference type="InterPro" id="IPR006143">
    <property type="entry name" value="RND_pump_MFP"/>
</dbReference>
<feature type="domain" description="CzcB-like barrel-sandwich hybrid" evidence="6">
    <location>
        <begin position="98"/>
        <end position="245"/>
    </location>
</feature>
<dbReference type="GO" id="GO:0019898">
    <property type="term" value="C:extrinsic component of membrane"/>
    <property type="evidence" value="ECO:0007669"/>
    <property type="project" value="InterPro"/>
</dbReference>
<feature type="transmembrane region" description="Helical" evidence="4">
    <location>
        <begin position="27"/>
        <end position="45"/>
    </location>
</feature>
<dbReference type="Gene3D" id="6.10.140.1990">
    <property type="match status" value="1"/>
</dbReference>
<dbReference type="GO" id="GO:1990281">
    <property type="term" value="C:efflux pump complex"/>
    <property type="evidence" value="ECO:0007669"/>
    <property type="project" value="TreeGrafter"/>
</dbReference>
<dbReference type="Proteomes" id="UP000275281">
    <property type="component" value="Unassembled WGS sequence"/>
</dbReference>
<evidence type="ECO:0000256" key="2">
    <source>
        <dbReference type="ARBA" id="ARBA00023054"/>
    </source>
</evidence>
<comment type="caution">
    <text evidence="7">The sequence shown here is derived from an EMBL/GenBank/DDBJ whole genome shotgun (WGS) entry which is preliminary data.</text>
</comment>
<feature type="coiled-coil region" evidence="3">
    <location>
        <begin position="184"/>
        <end position="211"/>
    </location>
</feature>
<sequence length="351" mass="38467">MTAKTPALDQLRIDSSQRSTKAVVSKGVWVALLFLSGSVAGYLYLSQQTSSTSFIQFDTPKTPTPQLTQALAEPIPVDLDESSGEAILDASGHVVARRIATVSSRVTGKLETLHIEEGQQVTRDQVLAKVDNIQAKLAYERANANLAASKASYQELVVLKEHEKKRLKRHQKLNQSQLVSKQLTEDSEMRIDQLTAQINQANAHIQLAQSNLALAKYELDQHQIRAPFDGVVISKNAQVGELISAGMSGGSIRTGVGTIVDMNSLEVEVEVSESYINRIQPDQPVIAKLDAYPSWEIPSEVIAIIPTADRQKASIKVRIRLLEIDSRVLPDMGVRVSFLSPQRDDGLVAEI</sequence>
<feature type="domain" description="CusB-like beta-barrel" evidence="5">
    <location>
        <begin position="267"/>
        <end position="340"/>
    </location>
</feature>
<keyword evidence="4" id="KW-0472">Membrane</keyword>
<dbReference type="Gene3D" id="2.40.30.170">
    <property type="match status" value="1"/>
</dbReference>
<name>A0A3N5YCN8_9ALTE</name>
<evidence type="ECO:0000313" key="8">
    <source>
        <dbReference type="Proteomes" id="UP000275281"/>
    </source>
</evidence>
<gene>
    <name evidence="7" type="ORF">DRW07_05785</name>
</gene>
<comment type="similarity">
    <text evidence="1">Belongs to the membrane fusion protein (MFP) (TC 8.A.1) family.</text>
</comment>
<reference evidence="7 8" key="1">
    <citation type="submission" date="2018-11" db="EMBL/GenBank/DDBJ databases">
        <authorList>
            <person name="Ye M.-Q."/>
            <person name="Du Z.-J."/>
        </authorList>
    </citation>
    <scope>NUCLEOTIDE SEQUENCE [LARGE SCALE GENOMIC DNA]</scope>
    <source>
        <strain evidence="7 8">U0105</strain>
    </source>
</reference>
<organism evidence="7 8">
    <name type="scientific">Alteromonas sediminis</name>
    <dbReference type="NCBI Taxonomy" id="2259342"/>
    <lineage>
        <taxon>Bacteria</taxon>
        <taxon>Pseudomonadati</taxon>
        <taxon>Pseudomonadota</taxon>
        <taxon>Gammaproteobacteria</taxon>
        <taxon>Alteromonadales</taxon>
        <taxon>Alteromonadaceae</taxon>
        <taxon>Alteromonas/Salinimonas group</taxon>
        <taxon>Alteromonas</taxon>
    </lineage>
</organism>
<dbReference type="AlphaFoldDB" id="A0A3N5YCN8"/>
<dbReference type="InterPro" id="IPR030190">
    <property type="entry name" value="MacA_alpha-hairpin_sf"/>
</dbReference>
<evidence type="ECO:0000256" key="3">
    <source>
        <dbReference type="SAM" id="Coils"/>
    </source>
</evidence>
<dbReference type="Pfam" id="PF25973">
    <property type="entry name" value="BSH_CzcB"/>
    <property type="match status" value="1"/>
</dbReference>
<dbReference type="GO" id="GO:0015562">
    <property type="term" value="F:efflux transmembrane transporter activity"/>
    <property type="evidence" value="ECO:0007669"/>
    <property type="project" value="TreeGrafter"/>
</dbReference>
<accession>A0A3N5YCN8</accession>
<dbReference type="Gene3D" id="2.40.50.100">
    <property type="match status" value="1"/>
</dbReference>
<dbReference type="SUPFAM" id="SSF111369">
    <property type="entry name" value="HlyD-like secretion proteins"/>
    <property type="match status" value="1"/>
</dbReference>
<keyword evidence="4" id="KW-1133">Transmembrane helix</keyword>
<dbReference type="GO" id="GO:1990195">
    <property type="term" value="C:macrolide transmembrane transporter complex"/>
    <property type="evidence" value="ECO:0007669"/>
    <property type="project" value="InterPro"/>
</dbReference>
<dbReference type="InterPro" id="IPR058792">
    <property type="entry name" value="Beta-barrel_RND_2"/>
</dbReference>
<evidence type="ECO:0000256" key="4">
    <source>
        <dbReference type="SAM" id="Phobius"/>
    </source>
</evidence>
<dbReference type="EMBL" id="RPOK01000002">
    <property type="protein sequence ID" value="RPJ67055.1"/>
    <property type="molecule type" value="Genomic_DNA"/>
</dbReference>
<keyword evidence="2 3" id="KW-0175">Coiled coil</keyword>
<protein>
    <submittedName>
        <fullName evidence="7">Efflux RND transporter periplasmic adaptor subunit</fullName>
    </submittedName>
</protein>
<keyword evidence="4" id="KW-0812">Transmembrane</keyword>
<dbReference type="NCBIfam" id="TIGR01730">
    <property type="entry name" value="RND_mfp"/>
    <property type="match status" value="1"/>
</dbReference>
<proteinExistence type="inferred from homology"/>
<dbReference type="PANTHER" id="PTHR30469:SF38">
    <property type="entry name" value="HLYD FAMILY SECRETION PROTEIN"/>
    <property type="match status" value="1"/>
</dbReference>
<keyword evidence="8" id="KW-1185">Reference proteome</keyword>
<dbReference type="InterPro" id="IPR058647">
    <property type="entry name" value="BSH_CzcB-like"/>
</dbReference>
<dbReference type="GO" id="GO:1990961">
    <property type="term" value="P:xenobiotic detoxification by transmembrane export across the plasma membrane"/>
    <property type="evidence" value="ECO:0007669"/>
    <property type="project" value="InterPro"/>
</dbReference>
<evidence type="ECO:0000313" key="7">
    <source>
        <dbReference type="EMBL" id="RPJ67055.1"/>
    </source>
</evidence>